<dbReference type="EMBL" id="BSPC01000043">
    <property type="protein sequence ID" value="GLS21081.1"/>
    <property type="molecule type" value="Genomic_DNA"/>
</dbReference>
<dbReference type="RefSeq" id="WP_284314145.1">
    <property type="nucleotide sequence ID" value="NZ_BSPC01000043.1"/>
</dbReference>
<keyword evidence="2" id="KW-1185">Reference proteome</keyword>
<comment type="caution">
    <text evidence="1">The sequence shown here is derived from an EMBL/GenBank/DDBJ whole genome shotgun (WGS) entry which is preliminary data.</text>
</comment>
<gene>
    <name evidence="1" type="ORF">GCM10007874_40980</name>
</gene>
<evidence type="ECO:0000313" key="1">
    <source>
        <dbReference type="EMBL" id="GLS21081.1"/>
    </source>
</evidence>
<sequence>MPLSTKTVRIHAISLGPLAKRGLRHRNELLAKAKVRALARELSLSTMSAWPLTSSLTMRARGTGAMRLGWLQVVIVTKDNRRRRLIVAPSLAANIAEEKVIALDSVCLEQCPNVRRQ</sequence>
<name>A0ABQ6CSB7_9HYPH</name>
<dbReference type="Proteomes" id="UP001156882">
    <property type="component" value="Unassembled WGS sequence"/>
</dbReference>
<protein>
    <submittedName>
        <fullName evidence="1">Uncharacterized protein</fullName>
    </submittedName>
</protein>
<proteinExistence type="predicted"/>
<evidence type="ECO:0000313" key="2">
    <source>
        <dbReference type="Proteomes" id="UP001156882"/>
    </source>
</evidence>
<organism evidence="1 2">
    <name type="scientific">Labrys miyagiensis</name>
    <dbReference type="NCBI Taxonomy" id="346912"/>
    <lineage>
        <taxon>Bacteria</taxon>
        <taxon>Pseudomonadati</taxon>
        <taxon>Pseudomonadota</taxon>
        <taxon>Alphaproteobacteria</taxon>
        <taxon>Hyphomicrobiales</taxon>
        <taxon>Xanthobacteraceae</taxon>
        <taxon>Labrys</taxon>
    </lineage>
</organism>
<reference evidence="2" key="1">
    <citation type="journal article" date="2019" name="Int. J. Syst. Evol. Microbiol.">
        <title>The Global Catalogue of Microorganisms (GCM) 10K type strain sequencing project: providing services to taxonomists for standard genome sequencing and annotation.</title>
        <authorList>
            <consortium name="The Broad Institute Genomics Platform"/>
            <consortium name="The Broad Institute Genome Sequencing Center for Infectious Disease"/>
            <person name="Wu L."/>
            <person name="Ma J."/>
        </authorList>
    </citation>
    <scope>NUCLEOTIDE SEQUENCE [LARGE SCALE GENOMIC DNA]</scope>
    <source>
        <strain evidence="2">NBRC 101365</strain>
    </source>
</reference>
<accession>A0ABQ6CSB7</accession>